<keyword evidence="4" id="KW-1185">Reference proteome</keyword>
<evidence type="ECO:0000313" key="4">
    <source>
        <dbReference type="Proteomes" id="UP000015105"/>
    </source>
</evidence>
<proteinExistence type="predicted"/>
<dbReference type="Gramene" id="AET6Gv20812400.19">
    <property type="protein sequence ID" value="AET6Gv20812400.19"/>
    <property type="gene ID" value="AET6Gv20812400"/>
</dbReference>
<reference evidence="3" key="3">
    <citation type="journal article" date="2017" name="Nature">
        <title>Genome sequence of the progenitor of the wheat D genome Aegilops tauschii.</title>
        <authorList>
            <person name="Luo M.C."/>
            <person name="Gu Y.Q."/>
            <person name="Puiu D."/>
            <person name="Wang H."/>
            <person name="Twardziok S.O."/>
            <person name="Deal K.R."/>
            <person name="Huo N."/>
            <person name="Zhu T."/>
            <person name="Wang L."/>
            <person name="Wang Y."/>
            <person name="McGuire P.E."/>
            <person name="Liu S."/>
            <person name="Long H."/>
            <person name="Ramasamy R.K."/>
            <person name="Rodriguez J.C."/>
            <person name="Van S.L."/>
            <person name="Yuan L."/>
            <person name="Wang Z."/>
            <person name="Xia Z."/>
            <person name="Xiao L."/>
            <person name="Anderson O.D."/>
            <person name="Ouyang S."/>
            <person name="Liang Y."/>
            <person name="Zimin A.V."/>
            <person name="Pertea G."/>
            <person name="Qi P."/>
            <person name="Bennetzen J.L."/>
            <person name="Dai X."/>
            <person name="Dawson M.W."/>
            <person name="Muller H.G."/>
            <person name="Kugler K."/>
            <person name="Rivarola-Duarte L."/>
            <person name="Spannagl M."/>
            <person name="Mayer K.F.X."/>
            <person name="Lu F.H."/>
            <person name="Bevan M.W."/>
            <person name="Leroy P."/>
            <person name="Li P."/>
            <person name="You F.M."/>
            <person name="Sun Q."/>
            <person name="Liu Z."/>
            <person name="Lyons E."/>
            <person name="Wicker T."/>
            <person name="Salzberg S.L."/>
            <person name="Devos K.M."/>
            <person name="Dvorak J."/>
        </authorList>
    </citation>
    <scope>NUCLEOTIDE SEQUENCE [LARGE SCALE GENOMIC DNA]</scope>
    <source>
        <strain evidence="3">cv. AL8/78</strain>
    </source>
</reference>
<protein>
    <recommendedName>
        <fullName evidence="5">WAT1-related protein</fullName>
    </recommendedName>
</protein>
<keyword evidence="2" id="KW-0472">Membrane</keyword>
<reference evidence="4" key="1">
    <citation type="journal article" date="2014" name="Science">
        <title>Ancient hybridizations among the ancestral genomes of bread wheat.</title>
        <authorList>
            <consortium name="International Wheat Genome Sequencing Consortium,"/>
            <person name="Marcussen T."/>
            <person name="Sandve S.R."/>
            <person name="Heier L."/>
            <person name="Spannagl M."/>
            <person name="Pfeifer M."/>
            <person name="Jakobsen K.S."/>
            <person name="Wulff B.B."/>
            <person name="Steuernagel B."/>
            <person name="Mayer K.F."/>
            <person name="Olsen O.A."/>
        </authorList>
    </citation>
    <scope>NUCLEOTIDE SEQUENCE [LARGE SCALE GENOMIC DNA]</scope>
    <source>
        <strain evidence="4">cv. AL8/78</strain>
    </source>
</reference>
<reference evidence="3" key="5">
    <citation type="journal article" date="2021" name="G3 (Bethesda)">
        <title>Aegilops tauschii genome assembly Aet v5.0 features greater sequence contiguity and improved annotation.</title>
        <authorList>
            <person name="Wang L."/>
            <person name="Zhu T."/>
            <person name="Rodriguez J.C."/>
            <person name="Deal K.R."/>
            <person name="Dubcovsky J."/>
            <person name="McGuire P.E."/>
            <person name="Lux T."/>
            <person name="Spannagl M."/>
            <person name="Mayer K.F.X."/>
            <person name="Baldrich P."/>
            <person name="Meyers B.C."/>
            <person name="Huo N."/>
            <person name="Gu Y.Q."/>
            <person name="Zhou H."/>
            <person name="Devos K.M."/>
            <person name="Bennetzen J.L."/>
            <person name="Unver T."/>
            <person name="Budak H."/>
            <person name="Gulick P.J."/>
            <person name="Galiba G."/>
            <person name="Kalapos B."/>
            <person name="Nelson D.R."/>
            <person name="Li P."/>
            <person name="You F.M."/>
            <person name="Luo M.C."/>
            <person name="Dvorak J."/>
        </authorList>
    </citation>
    <scope>NUCLEOTIDE SEQUENCE [LARGE SCALE GENOMIC DNA]</scope>
    <source>
        <strain evidence="3">cv. AL8/78</strain>
    </source>
</reference>
<reference evidence="3" key="4">
    <citation type="submission" date="2019-03" db="UniProtKB">
        <authorList>
            <consortium name="EnsemblPlants"/>
        </authorList>
    </citation>
    <scope>IDENTIFICATION</scope>
</reference>
<accession>A0A453PQ69</accession>
<keyword evidence="2" id="KW-1133">Transmembrane helix</keyword>
<dbReference type="AlphaFoldDB" id="A0A453PQ69"/>
<sequence>FAFSVIGAVIIVAGLYFLIWGKSKDDISQVSDVTVKVAGELPLTSVTNGHGHGKQHELGNGNGGHVDVETPATNGHY</sequence>
<evidence type="ECO:0008006" key="5">
    <source>
        <dbReference type="Google" id="ProtNLM"/>
    </source>
</evidence>
<reference evidence="4" key="2">
    <citation type="journal article" date="2017" name="Nat. Plants">
        <title>The Aegilops tauschii genome reveals multiple impacts of transposons.</title>
        <authorList>
            <person name="Zhao G."/>
            <person name="Zou C."/>
            <person name="Li K."/>
            <person name="Wang K."/>
            <person name="Li T."/>
            <person name="Gao L."/>
            <person name="Zhang X."/>
            <person name="Wang H."/>
            <person name="Yang Z."/>
            <person name="Liu X."/>
            <person name="Jiang W."/>
            <person name="Mao L."/>
            <person name="Kong X."/>
            <person name="Jiao Y."/>
            <person name="Jia J."/>
        </authorList>
    </citation>
    <scope>NUCLEOTIDE SEQUENCE [LARGE SCALE GENOMIC DNA]</scope>
    <source>
        <strain evidence="4">cv. AL8/78</strain>
    </source>
</reference>
<dbReference type="EnsemblPlants" id="AET6Gv20812400.19">
    <property type="protein sequence ID" value="AET6Gv20812400.19"/>
    <property type="gene ID" value="AET6Gv20812400"/>
</dbReference>
<feature type="transmembrane region" description="Helical" evidence="2">
    <location>
        <begin position="6"/>
        <end position="21"/>
    </location>
</feature>
<feature type="region of interest" description="Disordered" evidence="1">
    <location>
        <begin position="46"/>
        <end position="77"/>
    </location>
</feature>
<keyword evidence="2" id="KW-0812">Transmembrane</keyword>
<dbReference type="Proteomes" id="UP000015105">
    <property type="component" value="Chromosome 6D"/>
</dbReference>
<evidence type="ECO:0000313" key="3">
    <source>
        <dbReference type="EnsemblPlants" id="AET6Gv20812400.19"/>
    </source>
</evidence>
<evidence type="ECO:0000256" key="2">
    <source>
        <dbReference type="SAM" id="Phobius"/>
    </source>
</evidence>
<evidence type="ECO:0000256" key="1">
    <source>
        <dbReference type="SAM" id="MobiDB-lite"/>
    </source>
</evidence>
<name>A0A453PQ69_AEGTS</name>
<organism evidence="3 4">
    <name type="scientific">Aegilops tauschii subsp. strangulata</name>
    <name type="common">Goatgrass</name>
    <dbReference type="NCBI Taxonomy" id="200361"/>
    <lineage>
        <taxon>Eukaryota</taxon>
        <taxon>Viridiplantae</taxon>
        <taxon>Streptophyta</taxon>
        <taxon>Embryophyta</taxon>
        <taxon>Tracheophyta</taxon>
        <taxon>Spermatophyta</taxon>
        <taxon>Magnoliopsida</taxon>
        <taxon>Liliopsida</taxon>
        <taxon>Poales</taxon>
        <taxon>Poaceae</taxon>
        <taxon>BOP clade</taxon>
        <taxon>Pooideae</taxon>
        <taxon>Triticodae</taxon>
        <taxon>Triticeae</taxon>
        <taxon>Triticinae</taxon>
        <taxon>Aegilops</taxon>
    </lineage>
</organism>